<name>A0A1I3PNK4_9GAMM</name>
<accession>A0A1I3PNK4</accession>
<dbReference type="AlphaFoldDB" id="A0A1I3PNK4"/>
<sequence>MGKAASFETGLARRVRIKTPTVRPSLRNQQRVDVTIDVTLESPDGQCVVCKALNLSRAGVMLCCDKNTVQQLIPGMRPPAPGNWIDIKTRFPIPLSTRHPENVSADGHIIHMRRVSRDEFQIGVQFCEFEGNGFDYIDKFVSKLLAEQKTGA</sequence>
<keyword evidence="3" id="KW-1185">Reference proteome</keyword>
<dbReference type="EMBL" id="FOSC01000001">
    <property type="protein sequence ID" value="SFJ22989.1"/>
    <property type="molecule type" value="Genomic_DNA"/>
</dbReference>
<evidence type="ECO:0000259" key="1">
    <source>
        <dbReference type="Pfam" id="PF07238"/>
    </source>
</evidence>
<gene>
    <name evidence="2" type="ORF">SAMN05216429_101255</name>
</gene>
<dbReference type="Gene3D" id="2.40.10.220">
    <property type="entry name" value="predicted glycosyltransferase like domains"/>
    <property type="match status" value="1"/>
</dbReference>
<dbReference type="InterPro" id="IPR009875">
    <property type="entry name" value="PilZ_domain"/>
</dbReference>
<dbReference type="RefSeq" id="WP_227663692.1">
    <property type="nucleotide sequence ID" value="NZ_BMYN01000019.1"/>
</dbReference>
<feature type="domain" description="PilZ" evidence="1">
    <location>
        <begin position="26"/>
        <end position="132"/>
    </location>
</feature>
<evidence type="ECO:0000313" key="2">
    <source>
        <dbReference type="EMBL" id="SFJ22989.1"/>
    </source>
</evidence>
<dbReference type="Proteomes" id="UP000199445">
    <property type="component" value="Unassembled WGS sequence"/>
</dbReference>
<dbReference type="Pfam" id="PF07238">
    <property type="entry name" value="PilZ"/>
    <property type="match status" value="1"/>
</dbReference>
<protein>
    <recommendedName>
        <fullName evidence="1">PilZ domain-containing protein</fullName>
    </recommendedName>
</protein>
<proteinExistence type="predicted"/>
<dbReference type="GO" id="GO:0035438">
    <property type="term" value="F:cyclic-di-GMP binding"/>
    <property type="evidence" value="ECO:0007669"/>
    <property type="project" value="InterPro"/>
</dbReference>
<evidence type="ECO:0000313" key="3">
    <source>
        <dbReference type="Proteomes" id="UP000199445"/>
    </source>
</evidence>
<organism evidence="2 3">
    <name type="scientific">Marinobacter persicus</name>
    <dbReference type="NCBI Taxonomy" id="930118"/>
    <lineage>
        <taxon>Bacteria</taxon>
        <taxon>Pseudomonadati</taxon>
        <taxon>Pseudomonadota</taxon>
        <taxon>Gammaproteobacteria</taxon>
        <taxon>Pseudomonadales</taxon>
        <taxon>Marinobacteraceae</taxon>
        <taxon>Marinobacter</taxon>
    </lineage>
</organism>
<reference evidence="2 3" key="1">
    <citation type="submission" date="2016-10" db="EMBL/GenBank/DDBJ databases">
        <authorList>
            <person name="de Groot N.N."/>
        </authorList>
    </citation>
    <scope>NUCLEOTIDE SEQUENCE [LARGE SCALE GENOMIC DNA]</scope>
    <source>
        <strain evidence="2 3">IBRC-M 10445</strain>
    </source>
</reference>